<feature type="compositionally biased region" description="Acidic residues" evidence="1">
    <location>
        <begin position="675"/>
        <end position="690"/>
    </location>
</feature>
<feature type="compositionally biased region" description="Low complexity" evidence="1">
    <location>
        <begin position="181"/>
        <end position="192"/>
    </location>
</feature>
<keyword evidence="3" id="KW-0548">Nucleotidyltransferase</keyword>
<dbReference type="InterPro" id="IPR043502">
    <property type="entry name" value="DNA/RNA_pol_sf"/>
</dbReference>
<feature type="compositionally biased region" description="Polar residues" evidence="1">
    <location>
        <begin position="1489"/>
        <end position="1503"/>
    </location>
</feature>
<keyword evidence="3" id="KW-0808">Transferase</keyword>
<feature type="compositionally biased region" description="Basic and acidic residues" evidence="1">
    <location>
        <begin position="126"/>
        <end position="135"/>
    </location>
</feature>
<feature type="compositionally biased region" description="Polar residues" evidence="1">
    <location>
        <begin position="1353"/>
        <end position="1362"/>
    </location>
</feature>
<dbReference type="SUPFAM" id="SSF56672">
    <property type="entry name" value="DNA/RNA polymerases"/>
    <property type="match status" value="1"/>
</dbReference>
<dbReference type="GO" id="GO:0003964">
    <property type="term" value="F:RNA-directed DNA polymerase activity"/>
    <property type="evidence" value="ECO:0007669"/>
    <property type="project" value="UniProtKB-KW"/>
</dbReference>
<feature type="compositionally biased region" description="Polar residues" evidence="1">
    <location>
        <begin position="1687"/>
        <end position="1702"/>
    </location>
</feature>
<feature type="compositionally biased region" description="Low complexity" evidence="1">
    <location>
        <begin position="94"/>
        <end position="111"/>
    </location>
</feature>
<dbReference type="CDD" id="cd01650">
    <property type="entry name" value="RT_nLTR_like"/>
    <property type="match status" value="1"/>
</dbReference>
<feature type="compositionally biased region" description="Basic and acidic residues" evidence="1">
    <location>
        <begin position="1576"/>
        <end position="1594"/>
    </location>
</feature>
<keyword evidence="3" id="KW-0695">RNA-directed DNA polymerase</keyword>
<feature type="compositionally biased region" description="Polar residues" evidence="1">
    <location>
        <begin position="194"/>
        <end position="217"/>
    </location>
</feature>
<dbReference type="Gene3D" id="3.30.70.270">
    <property type="match status" value="1"/>
</dbReference>
<feature type="domain" description="Reverse transcriptase" evidence="2">
    <location>
        <begin position="1864"/>
        <end position="2102"/>
    </location>
</feature>
<feature type="region of interest" description="Disordered" evidence="1">
    <location>
        <begin position="36"/>
        <end position="74"/>
    </location>
</feature>
<feature type="region of interest" description="Disordered" evidence="1">
    <location>
        <begin position="989"/>
        <end position="1038"/>
    </location>
</feature>
<feature type="region of interest" description="Disordered" evidence="1">
    <location>
        <begin position="942"/>
        <end position="969"/>
    </location>
</feature>
<feature type="compositionally biased region" description="Polar residues" evidence="1">
    <location>
        <begin position="703"/>
        <end position="716"/>
    </location>
</feature>
<feature type="compositionally biased region" description="Basic and acidic residues" evidence="1">
    <location>
        <begin position="2197"/>
        <end position="2207"/>
    </location>
</feature>
<accession>V9H0B7</accession>
<reference evidence="3" key="1">
    <citation type="journal article" date="1995" name="Nucleic Acids Res.">
        <title>A new non-LTR retrotransposon provides evidence for multiple distinct site-specific elements in Crithidia fasciculata miniexon arrays.</title>
        <authorList>
            <person name="Teng S.C."/>
            <person name="Wang S.X."/>
            <person name="Gabriel A."/>
        </authorList>
    </citation>
    <scope>NUCLEOTIDE SEQUENCE</scope>
    <source>
        <strain evidence="3">ATCC 50083</strain>
    </source>
</reference>
<dbReference type="PROSITE" id="PS50878">
    <property type="entry name" value="RT_POL"/>
    <property type="match status" value="1"/>
</dbReference>
<dbReference type="InterPro" id="IPR043128">
    <property type="entry name" value="Rev_trsase/Diguanyl_cyclase"/>
</dbReference>
<evidence type="ECO:0000256" key="1">
    <source>
        <dbReference type="SAM" id="MobiDB-lite"/>
    </source>
</evidence>
<feature type="region of interest" description="Disordered" evidence="1">
    <location>
        <begin position="1483"/>
        <end position="1532"/>
    </location>
</feature>
<feature type="compositionally biased region" description="Low complexity" evidence="1">
    <location>
        <begin position="1019"/>
        <end position="1034"/>
    </location>
</feature>
<sequence length="2517" mass="276197">MAKMMKYLKEKMCLSGAGSNSQGKEKTSLRVRCGLPPVYPRVADGRTEEGEFVFGGKKQPAATTPPLPPLTTQPQGFQVTAELVEQVLRILQTGGIPVPTPPHTGTTTPATHQSEAPPQTGLATTRDTRATDRKQTPQRGPQEPKREVPTPRLVAPQPSVPPGFRLVPARASTPPRWQREATAQAATTTGAANRVSTPQQRTPTTSRSATPQPNIASPSGAPPRYNATRLSPVTPLLVPVPPRDGRTYAQATRSTTPILYNAQHGTTTSATRQATPSLWAARASTATPHRAPSPTVRLPTRTVPPAILTEEQRKADPEFHQVRTQNQRHRRMLEALVASMKDSEATAAHYETSYMYAKVLAEHAEMGREGLRRHFSLLADNYPKAHPVDRPYWYCQGQTPEGRPCTYAHEHEAVMRSHIAKRHEGQRVEMRQHVLSSYSGGAHNGRSTCAATTAAAMWSTRPDARRDTATWAAFKKSTPAATKAMLQDLRLAVPTTARRALEAVVAREADTTQDDQETHQKLILVSGRVNRAVGAADVTTQLAKMVTEKHDESAYEDVTEVAFNILAPAGATGIEGMPHVPEKIELPSASTKQTIELNLHAVASATEPTHLTAAVREVQKRRGIEITTWHRYDGAVHTTSPTAPPSNSVVMLLYTRAQTTQDEQKQLTLKGADGDKDDDTYSFLSDDSDTEDRVPEDIDDRTSTSFTQELSPQTTAEDGEHVFGGHVDPAVLGDWSEEDDSLEQETADRACRGSAAAKTERHRSMTKFLERLAQHESMTHSPTSPGDVIRAVIEEDEASSALFACGIETARTCRSCGYQVDAEVLDDIAVVTVTNTGLRQDNLSTQQLDDAINQHTIYTPEECARCGRETASATHRLVQWAVAVVLPEKEDTTQTTEERHLPRTVMATNGNGSQCTLHLVAMANIHAHRTAEVWEMVARHSDGNEQWRRRGHTDEEDQQTETERRGNVLLYTRDAPTVLAVFTTAARSTSAVEESTALTNVTTPQPAATPEHRQETRATQDAQQTQRETPTPQRSLEGILEEVTGVRPRSAVSNIEAVRRMLCSIASGKMRARGGISINQAFATLANVTQEWRTAFADNGWERRGCAACGAREGQKLFDSQLSIVDVAIRMKEEISTTDLTAALGIRKTQTSDACPVCDAHMQSTIQHVPGKAVMFSIEEATATGNQITTRVAPPTFTHKAPNGAEVTRSLLAVIDTTTGPEAQVHRVTANWGTAAQRWCKVLPEGGEQETKPTVPPKGNLLCYLSHKPRVTQTAQRTEDDDHRDTNNEEISSSSHQAPKKRERPASSTTTPPSMKPSNCSEVKIDTTPGRQRQPHNREEEQTRETARAPTYPTDNAANENASARKREEQRGPLGGATSTSPVVINSSADFSMVEDTAATPIQRTMSFTLDPLSPEDEDAVAPDPFLASIVQVVGEEDEGTAEAPSMNNGENSEPAETPTRSLFEAEDVPLPASIIDVDDGAEEDAPHAQNNGQQVRNAATSPQRDRVTPPPDARHCPLCPHTPKNQSTPKPQRFQQLCSHMNIKHHVAEVAEAVLEAAGLERCSRCRQFLRRTQRARESHRCEPQAGEPTRDEEGGETQHGAPRATATVRDFRHDSPTADDTEWLEKTSSTVRHLHKKEWGHWLVTVGTVLTGYTASVEEERWKRQLAMTTVVRDNLGRQRRGDGETSQAQPQRSEANTAPQGRGEETTATQPHRAITEENWGQDRAAEEEGQLPQQHKGMTAEAEREEQNRKRILNQLSLGALGKAARSLFNTQLPRATIEEARPQLEALHPQASVSDLPLPSETPFLHAVKPERVRAVITKQLGRAAAPGLDGWTRELLVPITEDKGLLTELTALVQDMLVGNVHPSFATRIRACILHPFRKEAGSAKVRPITPESALMKLAAHIALDSVEKSFRSTFKGWQYGVWGDSTEAVKRIREAYAEASSDTLVALDATNAYNRMSRRHILEAAYAQPELRFAFGVVNLSLGAAGELALYENGAKIHALKSTEGVRQGMVLSPLLFANAMSGIIRPLMEMHPRVKVVAYLDDVTLIGPHAAVQDFLAEAGPQLSRVGFDINPAKSHHLAKLEVPEALSVSGRTIPIAQGVVRILGAGFRGDTASVEEWVWEKTKTHDHYFEKLQSEWLPRLARLQLLRGSTVPRLNHLLRTHKPEELNRSTTWFDERVMETALNIANIGDRRNADDGDPGHTPPDPLRETRLLVRLPMAMGGLGLRSQKPIAGFAAECVGTKNAQRERTAVVDVEIEKSLHSLLSEPALLLLDANTATGATRALVDPAVKMSDRAAEVMLKQRLFQRVLPVGWQCVCGEDATNEHINRCRQAEGGARIARHNKVRDTVIGWATEIGYVARAEPPTQNQLATTIENSHRRRLDVEITTPNGTFTTDVTVTYPGRTGLGTHAVQEAHTNKLAKHGDDARAQDKIFAPLALESTGGIHKDGFQWMRRLAGVKPHPYTPNTALSMLLTKVAQALHEGNAYMFHVADQAHKHRQLGRSVGEVQE</sequence>
<name>V9H0B7_CRIFA</name>
<dbReference type="Pfam" id="PF00078">
    <property type="entry name" value="RVT_1"/>
    <property type="match status" value="1"/>
</dbReference>
<dbReference type="InterPro" id="IPR000477">
    <property type="entry name" value="RT_dom"/>
</dbReference>
<feature type="region of interest" description="Disordered" evidence="1">
    <location>
        <begin position="1269"/>
        <end position="1383"/>
    </location>
</feature>
<evidence type="ECO:0000313" key="3">
    <source>
        <dbReference type="EMBL" id="AAB40036.1"/>
    </source>
</evidence>
<organism evidence="3">
    <name type="scientific">Crithidia fasciculata</name>
    <dbReference type="NCBI Taxonomy" id="5656"/>
    <lineage>
        <taxon>Eukaryota</taxon>
        <taxon>Discoba</taxon>
        <taxon>Euglenozoa</taxon>
        <taxon>Kinetoplastea</taxon>
        <taxon>Metakinetoplastina</taxon>
        <taxon>Trypanosomatida</taxon>
        <taxon>Trypanosomatidae</taxon>
        <taxon>Leishmaniinae</taxon>
        <taxon>Crithidia</taxon>
    </lineage>
</organism>
<feature type="region of interest" description="Disordered" evidence="1">
    <location>
        <begin position="1575"/>
        <end position="1626"/>
    </location>
</feature>
<feature type="compositionally biased region" description="Basic and acidic residues" evidence="1">
    <location>
        <begin position="1336"/>
        <end position="1347"/>
    </location>
</feature>
<feature type="compositionally biased region" description="Polar residues" evidence="1">
    <location>
        <begin position="989"/>
        <end position="1006"/>
    </location>
</feature>
<feature type="region of interest" description="Disordered" evidence="1">
    <location>
        <begin position="670"/>
        <end position="729"/>
    </location>
</feature>
<feature type="compositionally biased region" description="Basic and acidic residues" evidence="1">
    <location>
        <begin position="691"/>
        <end position="702"/>
    </location>
</feature>
<feature type="region of interest" description="Disordered" evidence="1">
    <location>
        <begin position="1675"/>
        <end position="1751"/>
    </location>
</feature>
<evidence type="ECO:0000259" key="2">
    <source>
        <dbReference type="PROSITE" id="PS50878"/>
    </source>
</evidence>
<feature type="compositionally biased region" description="Basic and acidic residues" evidence="1">
    <location>
        <begin position="1504"/>
        <end position="1516"/>
    </location>
</feature>
<feature type="region of interest" description="Disordered" evidence="1">
    <location>
        <begin position="1437"/>
        <end position="1460"/>
    </location>
</feature>
<dbReference type="EMBL" id="U19151">
    <property type="protein sequence ID" value="AAB40036.1"/>
    <property type="molecule type" value="Genomic_DNA"/>
</dbReference>
<feature type="compositionally biased region" description="Basic and acidic residues" evidence="1">
    <location>
        <begin position="1677"/>
        <end position="1686"/>
    </location>
</feature>
<feature type="region of interest" description="Disordered" evidence="1">
    <location>
        <begin position="2197"/>
        <end position="2216"/>
    </location>
</feature>
<protein>
    <submittedName>
        <fullName evidence="3">Putative reverse transcriptase</fullName>
    </submittedName>
</protein>
<proteinExistence type="predicted"/>
<feature type="compositionally biased region" description="Basic and acidic residues" evidence="1">
    <location>
        <begin position="1277"/>
        <end position="1287"/>
    </location>
</feature>
<feature type="region of interest" description="Disordered" evidence="1">
    <location>
        <begin position="94"/>
        <end position="229"/>
    </location>
</feature>